<dbReference type="AlphaFoldDB" id="A0A8J4E1V9"/>
<keyword evidence="1" id="KW-1133">Transmembrane helix</keyword>
<dbReference type="Proteomes" id="UP000612585">
    <property type="component" value="Unassembled WGS sequence"/>
</dbReference>
<protein>
    <submittedName>
        <fullName evidence="2">YggT family protein</fullName>
    </submittedName>
</protein>
<feature type="transmembrane region" description="Helical" evidence="1">
    <location>
        <begin position="6"/>
        <end position="30"/>
    </location>
</feature>
<evidence type="ECO:0000313" key="2">
    <source>
        <dbReference type="EMBL" id="GIJ58404.1"/>
    </source>
</evidence>
<organism evidence="2 3">
    <name type="scientific">Virgisporangium aurantiacum</name>
    <dbReference type="NCBI Taxonomy" id="175570"/>
    <lineage>
        <taxon>Bacteria</taxon>
        <taxon>Bacillati</taxon>
        <taxon>Actinomycetota</taxon>
        <taxon>Actinomycetes</taxon>
        <taxon>Micromonosporales</taxon>
        <taxon>Micromonosporaceae</taxon>
        <taxon>Virgisporangium</taxon>
    </lineage>
</organism>
<accession>A0A8J4E1V9</accession>
<sequence>MLAITLQVLYLVLYVFFLTLIARFIMGYVLTFGRRWQPGRGASAAMEVVWSVTDPPLKALRRVIPPLRLGTVSLDLSSLVLLVILFVLMDFVVRPLIDSAAVAGA</sequence>
<reference evidence="2" key="1">
    <citation type="submission" date="2021-01" db="EMBL/GenBank/DDBJ databases">
        <title>Whole genome shotgun sequence of Virgisporangium aurantiacum NBRC 16421.</title>
        <authorList>
            <person name="Komaki H."/>
            <person name="Tamura T."/>
        </authorList>
    </citation>
    <scope>NUCLEOTIDE SEQUENCE</scope>
    <source>
        <strain evidence="2">NBRC 16421</strain>
    </source>
</reference>
<comment type="caution">
    <text evidence="2">The sequence shown here is derived from an EMBL/GenBank/DDBJ whole genome shotgun (WGS) entry which is preliminary data.</text>
</comment>
<keyword evidence="3" id="KW-1185">Reference proteome</keyword>
<name>A0A8J4E1V9_9ACTN</name>
<evidence type="ECO:0000256" key="1">
    <source>
        <dbReference type="SAM" id="Phobius"/>
    </source>
</evidence>
<proteinExistence type="predicted"/>
<keyword evidence="1" id="KW-0812">Transmembrane</keyword>
<dbReference type="RefSeq" id="WP_203999157.1">
    <property type="nucleotide sequence ID" value="NZ_BOPG01000035.1"/>
</dbReference>
<feature type="transmembrane region" description="Helical" evidence="1">
    <location>
        <begin position="67"/>
        <end position="89"/>
    </location>
</feature>
<keyword evidence="1" id="KW-0472">Membrane</keyword>
<dbReference type="EMBL" id="BOPG01000035">
    <property type="protein sequence ID" value="GIJ58404.1"/>
    <property type="molecule type" value="Genomic_DNA"/>
</dbReference>
<gene>
    <name evidence="2" type="ORF">Vau01_059200</name>
</gene>
<evidence type="ECO:0000313" key="3">
    <source>
        <dbReference type="Proteomes" id="UP000612585"/>
    </source>
</evidence>
<dbReference type="GO" id="GO:0016020">
    <property type="term" value="C:membrane"/>
    <property type="evidence" value="ECO:0007669"/>
    <property type="project" value="InterPro"/>
</dbReference>
<dbReference type="InterPro" id="IPR003425">
    <property type="entry name" value="CCB3/YggT"/>
</dbReference>
<dbReference type="Pfam" id="PF02325">
    <property type="entry name" value="CCB3_YggT"/>
    <property type="match status" value="1"/>
</dbReference>